<protein>
    <submittedName>
        <fullName evidence="1">Uncharacterized protein</fullName>
    </submittedName>
</protein>
<keyword evidence="2" id="KW-1185">Reference proteome</keyword>
<proteinExistence type="predicted"/>
<dbReference type="Pfam" id="PF14284">
    <property type="entry name" value="PcfJ"/>
    <property type="match status" value="1"/>
</dbReference>
<gene>
    <name evidence="1" type="ORF">M2319_000585</name>
</gene>
<organism evidence="1 2">
    <name type="scientific">Rhodobium gokarnense</name>
    <dbReference type="NCBI Taxonomy" id="364296"/>
    <lineage>
        <taxon>Bacteria</taxon>
        <taxon>Pseudomonadati</taxon>
        <taxon>Pseudomonadota</taxon>
        <taxon>Alphaproteobacteria</taxon>
        <taxon>Hyphomicrobiales</taxon>
        <taxon>Rhodobiaceae</taxon>
        <taxon>Rhodobium</taxon>
    </lineage>
</organism>
<comment type="caution">
    <text evidence="1">The sequence shown here is derived from an EMBL/GenBank/DDBJ whole genome shotgun (WGS) entry which is preliminary data.</text>
</comment>
<dbReference type="EMBL" id="JAOQNS010000002">
    <property type="protein sequence ID" value="MCW2306266.1"/>
    <property type="molecule type" value="Genomic_DNA"/>
</dbReference>
<dbReference type="Proteomes" id="UP001209755">
    <property type="component" value="Unassembled WGS sequence"/>
</dbReference>
<name>A0ABT3H7A7_9HYPH</name>
<reference evidence="2" key="1">
    <citation type="submission" date="2023-07" db="EMBL/GenBank/DDBJ databases">
        <title>Genome sequencing of Purple Non-Sulfur Bacteria from various extreme environments.</title>
        <authorList>
            <person name="Mayer M."/>
        </authorList>
    </citation>
    <scope>NUCLEOTIDE SEQUENCE [LARGE SCALE GENOMIC DNA]</scope>
    <source>
        <strain evidence="2">DSM 17935</strain>
    </source>
</reference>
<dbReference type="InterPro" id="IPR025586">
    <property type="entry name" value="PcfJ"/>
</dbReference>
<evidence type="ECO:0000313" key="1">
    <source>
        <dbReference type="EMBL" id="MCW2306266.1"/>
    </source>
</evidence>
<accession>A0ABT3H7A7</accession>
<dbReference type="RefSeq" id="WP_264599944.1">
    <property type="nucleotide sequence ID" value="NZ_JAOQNS010000002.1"/>
</dbReference>
<evidence type="ECO:0000313" key="2">
    <source>
        <dbReference type="Proteomes" id="UP001209755"/>
    </source>
</evidence>
<sequence length="390" mass="42569">MTCKTTFAGTGKLRPGLDAQLRRYHRDHRRRLRKLARGSVALRDLVHGFPAMAVALVTGYRTRADRDGCIAVLTAGGDLKRAAGVLGLPFWLRRLPPEAFVGPLDEGVDGKAASDEKFARRVVNLVPEDPNATAMWLAWVQAARRGAGDDFALWLASRRIYRAGEAGPPPLTVLAAYTWFSANRELTAASLIGTPWHARMALPRAVAEAKRWFHRAVFGFCRSAPGIDASWYRTQAVAGIRFVPLTSREALRREGDRMANCVAGYHEKVVEGGCLIYGLRRDDAPVATMELVPHPSVPGVGLIAQLLGPGNTPVDRDVVEAARTWRARQGPFPLGITRLAVSPERWERLFAPYREAMGADAAIAEAPTPAFLARISRELAALEAIATKAT</sequence>